<evidence type="ECO:0000313" key="3">
    <source>
        <dbReference type="EMBL" id="AKB79635.1"/>
    </source>
</evidence>
<feature type="region of interest" description="Disordered" evidence="1">
    <location>
        <begin position="102"/>
        <end position="153"/>
    </location>
</feature>
<evidence type="ECO:0000259" key="2">
    <source>
        <dbReference type="Pfam" id="PF01471"/>
    </source>
</evidence>
<dbReference type="RefSeq" id="WP_048141420.1">
    <property type="nucleotide sequence ID" value="NZ_BBCW01000066.1"/>
</dbReference>
<dbReference type="InterPro" id="IPR036365">
    <property type="entry name" value="PGBD-like_sf"/>
</dbReference>
<feature type="compositionally biased region" description="Low complexity" evidence="1">
    <location>
        <begin position="204"/>
        <end position="213"/>
    </location>
</feature>
<feature type="domain" description="Peptidoglycan binding-like" evidence="2">
    <location>
        <begin position="36"/>
        <end position="93"/>
    </location>
</feature>
<feature type="compositionally biased region" description="Basic and acidic residues" evidence="1">
    <location>
        <begin position="191"/>
        <end position="202"/>
    </location>
</feature>
<reference evidence="3 4" key="1">
    <citation type="submission" date="2014-07" db="EMBL/GenBank/DDBJ databases">
        <title>Methanogenic archaea and the global carbon cycle.</title>
        <authorList>
            <person name="Henriksen J.R."/>
            <person name="Luke J."/>
            <person name="Reinhart S."/>
            <person name="Benedict M.N."/>
            <person name="Youngblut N.D."/>
            <person name="Metcalf M.E."/>
            <person name="Whitaker R.J."/>
            <person name="Metcalf W.W."/>
        </authorList>
    </citation>
    <scope>NUCLEOTIDE SEQUENCE [LARGE SCALE GENOMIC DNA]</scope>
    <source>
        <strain evidence="3 4">HB-1</strain>
    </source>
</reference>
<keyword evidence="4" id="KW-1185">Reference proteome</keyword>
<dbReference type="AlphaFoldDB" id="A0A0E3WU54"/>
<dbReference type="KEGG" id="mhor:MSHOH_3152"/>
<feature type="region of interest" description="Disordered" evidence="1">
    <location>
        <begin position="191"/>
        <end position="233"/>
    </location>
</feature>
<dbReference type="SUPFAM" id="SSF47090">
    <property type="entry name" value="PGBD-like"/>
    <property type="match status" value="1"/>
</dbReference>
<name>A0A0E3WU54_9EURY</name>
<proteinExistence type="predicted"/>
<dbReference type="HOGENOM" id="CLU_843618_0_0_2"/>
<dbReference type="InterPro" id="IPR002477">
    <property type="entry name" value="Peptidoglycan-bd-like"/>
</dbReference>
<feature type="compositionally biased region" description="Low complexity" evidence="1">
    <location>
        <begin position="102"/>
        <end position="119"/>
    </location>
</feature>
<dbReference type="InterPro" id="IPR036366">
    <property type="entry name" value="PGBDSf"/>
</dbReference>
<dbReference type="STRING" id="1434110.MSHOH_3152"/>
<sequence length="329" mass="35812">MTIGDGHDLKSSRFSGDEVLEACYDNERALRSGDRDPAVEKVQEALIILGFPVPKVGITGIFGDETELAVRSYQEARGLKVDGIIGPETIESLDSEFPRIVSEPSVSPTTEPPVSKVPTPLTPESPVRSPRASAVRLAGETPEPVRAPHAPSVEELSVPPVEEAPDVEPVHAPAVKPVHAPPVPPVREVSARPEHTMRHVETKPPSTAPSTAPSTPPVTPEIPETDSQGRKFHSSGMWNVDSFLEIKGGRSMHFEVKNLGVLASPLRIKANTGESRDAMILSQTIADFEFSMVGKEPFNWRFDIETDSDTALLEWYLYSTWVPGEPEKP</sequence>
<organism evidence="3 4">
    <name type="scientific">Methanosarcina horonobensis HB-1 = JCM 15518</name>
    <dbReference type="NCBI Taxonomy" id="1434110"/>
    <lineage>
        <taxon>Archaea</taxon>
        <taxon>Methanobacteriati</taxon>
        <taxon>Methanobacteriota</taxon>
        <taxon>Stenosarchaea group</taxon>
        <taxon>Methanomicrobia</taxon>
        <taxon>Methanosarcinales</taxon>
        <taxon>Methanosarcinaceae</taxon>
        <taxon>Methanosarcina</taxon>
    </lineage>
</organism>
<protein>
    <recommendedName>
        <fullName evidence="2">Peptidoglycan binding-like domain-containing protein</fullName>
    </recommendedName>
</protein>
<accession>A0A0E3WU54</accession>
<gene>
    <name evidence="3" type="ORF">MSHOH_3152</name>
</gene>
<dbReference type="PATRIC" id="fig|1434110.4.peg.4058"/>
<dbReference type="Gene3D" id="1.10.101.10">
    <property type="entry name" value="PGBD-like superfamily/PGBD"/>
    <property type="match status" value="1"/>
</dbReference>
<dbReference type="EMBL" id="CP009516">
    <property type="protein sequence ID" value="AKB79635.1"/>
    <property type="molecule type" value="Genomic_DNA"/>
</dbReference>
<evidence type="ECO:0000256" key="1">
    <source>
        <dbReference type="SAM" id="MobiDB-lite"/>
    </source>
</evidence>
<dbReference type="Pfam" id="PF01471">
    <property type="entry name" value="PG_binding_1"/>
    <property type="match status" value="1"/>
</dbReference>
<dbReference type="GeneID" id="24832479"/>
<dbReference type="OrthoDB" id="77526at2157"/>
<evidence type="ECO:0000313" key="4">
    <source>
        <dbReference type="Proteomes" id="UP000033101"/>
    </source>
</evidence>
<dbReference type="Proteomes" id="UP000033101">
    <property type="component" value="Chromosome"/>
</dbReference>